<dbReference type="KEGG" id="muc:MuYL_1924"/>
<dbReference type="InterPro" id="IPR035965">
    <property type="entry name" value="PAS-like_dom_sf"/>
</dbReference>
<dbReference type="Pfam" id="PF00072">
    <property type="entry name" value="Response_reg"/>
    <property type="match status" value="1"/>
</dbReference>
<dbReference type="InterPro" id="IPR036890">
    <property type="entry name" value="HATPase_C_sf"/>
</dbReference>
<dbReference type="SMART" id="SM00086">
    <property type="entry name" value="PAC"/>
    <property type="match status" value="4"/>
</dbReference>
<dbReference type="Gene3D" id="3.40.50.2300">
    <property type="match status" value="1"/>
</dbReference>
<dbReference type="PRINTS" id="PR00344">
    <property type="entry name" value="BCTRLSENSOR"/>
</dbReference>
<dbReference type="InterPro" id="IPR000014">
    <property type="entry name" value="PAS"/>
</dbReference>
<dbReference type="GO" id="GO:0000155">
    <property type="term" value="F:phosphorelay sensor kinase activity"/>
    <property type="evidence" value="ECO:0007669"/>
    <property type="project" value="InterPro"/>
</dbReference>
<feature type="domain" description="PAC" evidence="9">
    <location>
        <begin position="92"/>
        <end position="145"/>
    </location>
</feature>
<comment type="catalytic activity">
    <reaction evidence="1">
        <text>ATP + protein L-histidine = ADP + protein N-phospho-L-histidine.</text>
        <dbReference type="EC" id="2.7.13.3"/>
    </reaction>
</comment>
<dbReference type="EC" id="2.7.13.3" evidence="2"/>
<proteinExistence type="predicted"/>
<feature type="modified residue" description="4-aspartylphosphate" evidence="5">
    <location>
        <position position="841"/>
    </location>
</feature>
<dbReference type="Pfam" id="PF00512">
    <property type="entry name" value="HisKA"/>
    <property type="match status" value="1"/>
</dbReference>
<dbReference type="CDD" id="cd16922">
    <property type="entry name" value="HATPase_EvgS-ArcB-TorS-like"/>
    <property type="match status" value="1"/>
</dbReference>
<gene>
    <name evidence="10" type="ORF">MuYL_1924</name>
</gene>
<dbReference type="EMBL" id="CP022743">
    <property type="protein sequence ID" value="ASU33820.1"/>
    <property type="molecule type" value="Genomic_DNA"/>
</dbReference>
<dbReference type="InterPro" id="IPR001789">
    <property type="entry name" value="Sig_transdc_resp-reg_receiver"/>
</dbReference>
<dbReference type="AlphaFoldDB" id="A0A223NVL8"/>
<dbReference type="SUPFAM" id="SSF52172">
    <property type="entry name" value="CheY-like"/>
    <property type="match status" value="1"/>
</dbReference>
<dbReference type="SMART" id="SM00388">
    <property type="entry name" value="HisKA"/>
    <property type="match status" value="1"/>
</dbReference>
<dbReference type="PANTHER" id="PTHR45339:SF1">
    <property type="entry name" value="HYBRID SIGNAL TRANSDUCTION HISTIDINE KINASE J"/>
    <property type="match status" value="1"/>
</dbReference>
<evidence type="ECO:0000259" key="8">
    <source>
        <dbReference type="PROSITE" id="PS50112"/>
    </source>
</evidence>
<dbReference type="SMART" id="SM00387">
    <property type="entry name" value="HATPase_c"/>
    <property type="match status" value="1"/>
</dbReference>
<dbReference type="InterPro" id="IPR013656">
    <property type="entry name" value="PAS_4"/>
</dbReference>
<dbReference type="PROSITE" id="PS50113">
    <property type="entry name" value="PAC"/>
    <property type="match status" value="4"/>
</dbReference>
<protein>
    <recommendedName>
        <fullName evidence="2">histidine kinase</fullName>
        <ecNumber evidence="2">2.7.13.3</ecNumber>
    </recommendedName>
</protein>
<evidence type="ECO:0000256" key="5">
    <source>
        <dbReference type="PROSITE-ProRule" id="PRU00169"/>
    </source>
</evidence>
<dbReference type="Gene3D" id="1.10.287.130">
    <property type="match status" value="1"/>
</dbReference>
<dbReference type="Pfam" id="PF02518">
    <property type="entry name" value="HATPase_c"/>
    <property type="match status" value="1"/>
</dbReference>
<evidence type="ECO:0000256" key="4">
    <source>
        <dbReference type="ARBA" id="ARBA00023012"/>
    </source>
</evidence>
<reference evidence="10 11" key="1">
    <citation type="submission" date="2017-08" db="EMBL/GenBank/DDBJ databases">
        <title>Complete genome sequence of Mucilaginibacter sp. strain BJC16-A31.</title>
        <authorList>
            <consortium name="Henan University of Science and Technology"/>
            <person name="You X."/>
        </authorList>
    </citation>
    <scope>NUCLEOTIDE SEQUENCE [LARGE SCALE GENOMIC DNA]</scope>
    <source>
        <strain evidence="10 11">BJC16-A31</strain>
    </source>
</reference>
<dbReference type="CDD" id="cd17546">
    <property type="entry name" value="REC_hyHK_CKI1_RcsC-like"/>
    <property type="match status" value="1"/>
</dbReference>
<dbReference type="NCBIfam" id="TIGR00229">
    <property type="entry name" value="sensory_box"/>
    <property type="match status" value="3"/>
</dbReference>
<feature type="domain" description="PAS" evidence="8">
    <location>
        <begin position="405"/>
        <end position="461"/>
    </location>
</feature>
<dbReference type="InterPro" id="IPR013767">
    <property type="entry name" value="PAS_fold"/>
</dbReference>
<evidence type="ECO:0000256" key="2">
    <source>
        <dbReference type="ARBA" id="ARBA00012438"/>
    </source>
</evidence>
<dbReference type="CDD" id="cd00082">
    <property type="entry name" value="HisKA"/>
    <property type="match status" value="1"/>
</dbReference>
<evidence type="ECO:0000313" key="11">
    <source>
        <dbReference type="Proteomes" id="UP000215002"/>
    </source>
</evidence>
<dbReference type="InterPro" id="IPR005467">
    <property type="entry name" value="His_kinase_dom"/>
</dbReference>
<dbReference type="SUPFAM" id="SSF55785">
    <property type="entry name" value="PYP-like sensor domain (PAS domain)"/>
    <property type="match status" value="4"/>
</dbReference>
<dbReference type="Gene3D" id="2.10.70.100">
    <property type="match status" value="1"/>
</dbReference>
<dbReference type="CDD" id="cd00130">
    <property type="entry name" value="PAS"/>
    <property type="match status" value="1"/>
</dbReference>
<evidence type="ECO:0000259" key="6">
    <source>
        <dbReference type="PROSITE" id="PS50109"/>
    </source>
</evidence>
<accession>A0A223NVL8</accession>
<dbReference type="InterPro" id="IPR011006">
    <property type="entry name" value="CheY-like_superfamily"/>
</dbReference>
<evidence type="ECO:0000256" key="1">
    <source>
        <dbReference type="ARBA" id="ARBA00000085"/>
    </source>
</evidence>
<dbReference type="InterPro" id="IPR013655">
    <property type="entry name" value="PAS_fold_3"/>
</dbReference>
<feature type="domain" description="Histidine kinase" evidence="6">
    <location>
        <begin position="546"/>
        <end position="767"/>
    </location>
</feature>
<dbReference type="Pfam" id="PF08448">
    <property type="entry name" value="PAS_4"/>
    <property type="match status" value="1"/>
</dbReference>
<dbReference type="InterPro" id="IPR003594">
    <property type="entry name" value="HATPase_dom"/>
</dbReference>
<sequence length="916" mass="103629">MSNVIDLNRSLLINDEQLRQSEKKLDALINSLNDVIFEFDENKICLNTWFSRMDGRAINPETCIGKRLSEVLGNEKAQKFDDAMDHVIKHHEPVSITYQSDFGTGQWFVAKLGPVYDQSGNYTSRISASVTDISEQKKYADALKENENLLLEAQSIAKIGNWYFDVSTRETFLSESLYSILEVDSIPKNVEKFDYYLNLIHPDDRKRAYVYFSNIHDIGHSEFEHKVITPTGKTKYISVLKGKLLKDSAGNIKRISGILQDVSETKLSAKKIKVSQTELVEAQTIAKIGNWNWDIALNNLTWSDEISNIFEIGPKAVAENSIVKLLMKYAHPNDRHILKQHLKDISNITNTSYEYRIITPGGHVKYLSIIVGKLLRRDDGAVRKVIGTIQDITDRKQAEIDYLRTENKYKLVLETIKLPAISVDKDGNLIFCNKFMAHILGYEQNEILGLNWLEKFLPEDQRHGLSRWFINGSFEAQYISSVICRNGEQRNISWQNTVSYDENGNIREVTSIGEDITLRQRATQALISAKEEAEKSSHFKSEFLSIMSHEIRTPMNAVIGTTNLLLSEDPSPEQLEYLNILKFSGENLLAIINDILDYNKIEAGKLALNTLPFNIVTLAQKIKQTFYSRAIEKDLEIDLFVDPAIPEYLIGDQIRLGQVINNLLSNAIKFTHEGKVSIHLNKETTDDKQTTIKFTVSDTGIGISPQNLALIFDPFMQESQNHDNDYGGTGLGLAITKRLIELHQSDISVFSEPGKGTKFSFSISFNIAKQIKHGDLTPTAKTNIDRSLPGMRVLVVDDNKMNLMIASKFLKKWDVEVDEAISGEIAIEMVKSNSYDLIIMDLQMPDMDGFQTTRIIRRTNPDIPVIALTADAMPETHNKALAAGMCNYLTKPFVPDTLFEKIAGHYVPAERLADQP</sequence>
<dbReference type="Pfam" id="PF00989">
    <property type="entry name" value="PAS"/>
    <property type="match status" value="1"/>
</dbReference>
<keyword evidence="3 5" id="KW-0597">Phosphoprotein</keyword>
<dbReference type="PROSITE" id="PS50112">
    <property type="entry name" value="PAS"/>
    <property type="match status" value="1"/>
</dbReference>
<dbReference type="InterPro" id="IPR003661">
    <property type="entry name" value="HisK_dim/P_dom"/>
</dbReference>
<feature type="domain" description="PAC" evidence="9">
    <location>
        <begin position="472"/>
        <end position="528"/>
    </location>
</feature>
<evidence type="ECO:0000256" key="3">
    <source>
        <dbReference type="ARBA" id="ARBA00022553"/>
    </source>
</evidence>
<dbReference type="SUPFAM" id="SSF55874">
    <property type="entry name" value="ATPase domain of HSP90 chaperone/DNA topoisomerase II/histidine kinase"/>
    <property type="match status" value="1"/>
</dbReference>
<evidence type="ECO:0000259" key="9">
    <source>
        <dbReference type="PROSITE" id="PS50113"/>
    </source>
</evidence>
<dbReference type="GO" id="GO:0006355">
    <property type="term" value="P:regulation of DNA-templated transcription"/>
    <property type="evidence" value="ECO:0007669"/>
    <property type="project" value="InterPro"/>
</dbReference>
<dbReference type="Gene3D" id="3.30.450.20">
    <property type="entry name" value="PAS domain"/>
    <property type="match status" value="4"/>
</dbReference>
<evidence type="ECO:0000259" key="7">
    <source>
        <dbReference type="PROSITE" id="PS50110"/>
    </source>
</evidence>
<dbReference type="Proteomes" id="UP000215002">
    <property type="component" value="Chromosome"/>
</dbReference>
<feature type="domain" description="PAC" evidence="9">
    <location>
        <begin position="221"/>
        <end position="274"/>
    </location>
</feature>
<dbReference type="FunFam" id="3.30.565.10:FF:000010">
    <property type="entry name" value="Sensor histidine kinase RcsC"/>
    <property type="match status" value="1"/>
</dbReference>
<dbReference type="PANTHER" id="PTHR45339">
    <property type="entry name" value="HYBRID SIGNAL TRANSDUCTION HISTIDINE KINASE J"/>
    <property type="match status" value="1"/>
</dbReference>
<dbReference type="Gene3D" id="3.30.565.10">
    <property type="entry name" value="Histidine kinase-like ATPase, C-terminal domain"/>
    <property type="match status" value="1"/>
</dbReference>
<feature type="domain" description="PAC" evidence="9">
    <location>
        <begin position="351"/>
        <end position="404"/>
    </location>
</feature>
<organism evidence="10 11">
    <name type="scientific">Mucilaginibacter xinganensis</name>
    <dbReference type="NCBI Taxonomy" id="1234841"/>
    <lineage>
        <taxon>Bacteria</taxon>
        <taxon>Pseudomonadati</taxon>
        <taxon>Bacteroidota</taxon>
        <taxon>Sphingobacteriia</taxon>
        <taxon>Sphingobacteriales</taxon>
        <taxon>Sphingobacteriaceae</taxon>
        <taxon>Mucilaginibacter</taxon>
    </lineage>
</organism>
<dbReference type="InterPro" id="IPR001610">
    <property type="entry name" value="PAC"/>
</dbReference>
<dbReference type="InterPro" id="IPR004358">
    <property type="entry name" value="Sig_transdc_His_kin-like_C"/>
</dbReference>
<dbReference type="SMART" id="SM00448">
    <property type="entry name" value="REC"/>
    <property type="match status" value="1"/>
</dbReference>
<evidence type="ECO:0000313" key="10">
    <source>
        <dbReference type="EMBL" id="ASU33820.1"/>
    </source>
</evidence>
<keyword evidence="11" id="KW-1185">Reference proteome</keyword>
<dbReference type="PROSITE" id="PS50110">
    <property type="entry name" value="RESPONSE_REGULATORY"/>
    <property type="match status" value="1"/>
</dbReference>
<dbReference type="InterPro" id="IPR000700">
    <property type="entry name" value="PAS-assoc_C"/>
</dbReference>
<feature type="domain" description="Response regulatory" evidence="7">
    <location>
        <begin position="792"/>
        <end position="906"/>
    </location>
</feature>
<name>A0A223NVL8_9SPHI</name>
<dbReference type="InterPro" id="IPR036097">
    <property type="entry name" value="HisK_dim/P_sf"/>
</dbReference>
<keyword evidence="4" id="KW-0902">Two-component regulatory system</keyword>
<dbReference type="SUPFAM" id="SSF47384">
    <property type="entry name" value="Homodimeric domain of signal transducing histidine kinase"/>
    <property type="match status" value="1"/>
</dbReference>
<dbReference type="SMART" id="SM00091">
    <property type="entry name" value="PAS"/>
    <property type="match status" value="4"/>
</dbReference>
<dbReference type="PROSITE" id="PS50109">
    <property type="entry name" value="HIS_KIN"/>
    <property type="match status" value="1"/>
</dbReference>
<dbReference type="Pfam" id="PF08447">
    <property type="entry name" value="PAS_3"/>
    <property type="match status" value="1"/>
</dbReference>